<evidence type="ECO:0000313" key="10">
    <source>
        <dbReference type="EnsemblPlants" id="TraesCS2A02G588000.2"/>
    </source>
</evidence>
<evidence type="ECO:0000256" key="2">
    <source>
        <dbReference type="ARBA" id="ARBA00022741"/>
    </source>
</evidence>
<evidence type="ECO:0000256" key="1">
    <source>
        <dbReference type="ARBA" id="ARBA00022730"/>
    </source>
</evidence>
<evidence type="ECO:0000313" key="11">
    <source>
        <dbReference type="Proteomes" id="UP000019116"/>
    </source>
</evidence>
<dbReference type="GO" id="GO:0140664">
    <property type="term" value="F:ATP-dependent DNA damage sensor activity"/>
    <property type="evidence" value="ECO:0007669"/>
    <property type="project" value="InterPro"/>
</dbReference>
<organism evidence="10">
    <name type="scientific">Triticum aestivum</name>
    <name type="common">Wheat</name>
    <dbReference type="NCBI Taxonomy" id="4565"/>
    <lineage>
        <taxon>Eukaryota</taxon>
        <taxon>Viridiplantae</taxon>
        <taxon>Streptophyta</taxon>
        <taxon>Embryophyta</taxon>
        <taxon>Tracheophyta</taxon>
        <taxon>Spermatophyta</taxon>
        <taxon>Magnoliopsida</taxon>
        <taxon>Liliopsida</taxon>
        <taxon>Poales</taxon>
        <taxon>Poaceae</taxon>
        <taxon>BOP clade</taxon>
        <taxon>Pooideae</taxon>
        <taxon>Triticodae</taxon>
        <taxon>Triticeae</taxon>
        <taxon>Triticinae</taxon>
        <taxon>Triticum</taxon>
    </lineage>
</organism>
<dbReference type="InterPro" id="IPR005747">
    <property type="entry name" value="MutS2"/>
</dbReference>
<feature type="domain" description="Smr" evidence="9">
    <location>
        <begin position="845"/>
        <end position="916"/>
    </location>
</feature>
<keyword evidence="2" id="KW-0547">Nucleotide-binding</keyword>
<evidence type="ECO:0000256" key="8">
    <source>
        <dbReference type="SAM" id="MobiDB-lite"/>
    </source>
</evidence>
<dbReference type="SUPFAM" id="SSF48334">
    <property type="entry name" value="DNA repair protein MutS, domain III"/>
    <property type="match status" value="1"/>
</dbReference>
<dbReference type="Gene3D" id="3.40.50.300">
    <property type="entry name" value="P-loop containing nucleotide triphosphate hydrolases"/>
    <property type="match status" value="1"/>
</dbReference>
<dbReference type="GO" id="GO:0019843">
    <property type="term" value="F:rRNA binding"/>
    <property type="evidence" value="ECO:0007669"/>
    <property type="project" value="UniProtKB-KW"/>
</dbReference>
<keyword evidence="7" id="KW-0175">Coiled coil</keyword>
<keyword evidence="6" id="KW-0238">DNA-binding</keyword>
<dbReference type="AlphaFoldDB" id="A0A3B6B9H3"/>
<feature type="coiled-coil region" evidence="7">
    <location>
        <begin position="642"/>
        <end position="702"/>
    </location>
</feature>
<dbReference type="InterPro" id="IPR036063">
    <property type="entry name" value="Smr_dom_sf"/>
</dbReference>
<evidence type="ECO:0000256" key="4">
    <source>
        <dbReference type="ARBA" id="ARBA00022840"/>
    </source>
</evidence>
<dbReference type="FunFam" id="3.40.50.300:FF:001814">
    <property type="entry name" value="DNA mismatch repair protein MutS type 2"/>
    <property type="match status" value="1"/>
</dbReference>
<dbReference type="SUPFAM" id="SSF52540">
    <property type="entry name" value="P-loop containing nucleoside triphosphate hydrolases"/>
    <property type="match status" value="1"/>
</dbReference>
<dbReference type="Proteomes" id="UP000019116">
    <property type="component" value="Chromosome 2A"/>
</dbReference>
<dbReference type="Gene3D" id="3.30.1370.110">
    <property type="match status" value="1"/>
</dbReference>
<dbReference type="GO" id="GO:0045910">
    <property type="term" value="P:negative regulation of DNA recombination"/>
    <property type="evidence" value="ECO:0007669"/>
    <property type="project" value="InterPro"/>
</dbReference>
<dbReference type="PANTHER" id="PTHR48466:SF1">
    <property type="entry name" value="SMR DOMAIN-CONTAINING PROTEIN"/>
    <property type="match status" value="1"/>
</dbReference>
<dbReference type="SUPFAM" id="SSF160443">
    <property type="entry name" value="SMR domain-like"/>
    <property type="match status" value="1"/>
</dbReference>
<dbReference type="PIRSF" id="PIRSF005814">
    <property type="entry name" value="MutS_YshD"/>
    <property type="match status" value="1"/>
</dbReference>
<evidence type="ECO:0000256" key="3">
    <source>
        <dbReference type="ARBA" id="ARBA00022801"/>
    </source>
</evidence>
<dbReference type="OrthoDB" id="1924787at2759"/>
<dbReference type="PANTHER" id="PTHR48466">
    <property type="entry name" value="OS10G0509000 PROTEIN-RELATED"/>
    <property type="match status" value="1"/>
</dbReference>
<dbReference type="GO" id="GO:0006298">
    <property type="term" value="P:mismatch repair"/>
    <property type="evidence" value="ECO:0007669"/>
    <property type="project" value="InterPro"/>
</dbReference>
<feature type="region of interest" description="Disordered" evidence="8">
    <location>
        <begin position="795"/>
        <end position="835"/>
    </location>
</feature>
<dbReference type="InterPro" id="IPR027417">
    <property type="entry name" value="P-loop_NTPase"/>
</dbReference>
<dbReference type="InterPro" id="IPR000432">
    <property type="entry name" value="DNA_mismatch_repair_MutS_C"/>
</dbReference>
<name>A0A3B6B9H3_WHEAT</name>
<dbReference type="Gramene" id="TraesCS2A02G588000.2">
    <property type="protein sequence ID" value="TraesCS2A02G588000.2"/>
    <property type="gene ID" value="TraesCS2A02G588000"/>
</dbReference>
<dbReference type="EnsemblPlants" id="TraesCS2A02G588000.2">
    <property type="protein sequence ID" value="TraesCS2A02G588000.2"/>
    <property type="gene ID" value="TraesCS2A02G588000"/>
</dbReference>
<accession>A0A3B6B9H3</accession>
<dbReference type="SMART" id="SM00463">
    <property type="entry name" value="SMR"/>
    <property type="match status" value="1"/>
</dbReference>
<keyword evidence="1" id="KW-0699">rRNA-binding</keyword>
<protein>
    <recommendedName>
        <fullName evidence="9">Smr domain-containing protein</fullName>
    </recommendedName>
</protein>
<dbReference type="PROSITE" id="PS00486">
    <property type="entry name" value="DNA_MISMATCH_REPAIR_2"/>
    <property type="match status" value="1"/>
</dbReference>
<dbReference type="GO" id="GO:0030983">
    <property type="term" value="F:mismatched DNA binding"/>
    <property type="evidence" value="ECO:0007669"/>
    <property type="project" value="InterPro"/>
</dbReference>
<keyword evidence="5" id="KW-0694">RNA-binding</keyword>
<dbReference type="OMA" id="CHHYLSK"/>
<keyword evidence="3" id="KW-0378">Hydrolase</keyword>
<proteinExistence type="predicted"/>
<dbReference type="InterPro" id="IPR036187">
    <property type="entry name" value="DNA_mismatch_repair_MutS_sf"/>
</dbReference>
<dbReference type="Gramene" id="TraesNOR2A03G00818700.2">
    <property type="protein sequence ID" value="TraesNOR2A03G00818700.2"/>
    <property type="gene ID" value="TraesNOR2A03G00818700"/>
</dbReference>
<evidence type="ECO:0000256" key="6">
    <source>
        <dbReference type="ARBA" id="ARBA00023125"/>
    </source>
</evidence>
<dbReference type="SMART" id="SM00533">
    <property type="entry name" value="MUTSd"/>
    <property type="match status" value="1"/>
</dbReference>
<keyword evidence="11" id="KW-1185">Reference proteome</keyword>
<evidence type="ECO:0000256" key="7">
    <source>
        <dbReference type="SAM" id="Coils"/>
    </source>
</evidence>
<dbReference type="InterPro" id="IPR007696">
    <property type="entry name" value="DNA_mismatch_repair_MutS_core"/>
</dbReference>
<dbReference type="NCBIfam" id="TIGR01069">
    <property type="entry name" value="mutS2"/>
    <property type="match status" value="1"/>
</dbReference>
<dbReference type="InterPro" id="IPR002625">
    <property type="entry name" value="Smr_dom"/>
</dbReference>
<sequence length="916" mass="99351">MATASAAAANLYLRLPSTLPCTVSFPTRLSRIPRAPPRRLRTAASRTLAPPATSEVPEAEELRLEAESALEWDGVCARLADFAATAAGRAACGEGRVPVGRSREESERLLEQTAAASLLTAPLDFGGVGDVSAVVAAAARGRLLAVREICGVGRSLRAARGVFDQVKRLAEEMPADGRYSSLLDILQGCDFLTELVKMIEFCLDSNLSMVLDRASERLGAIRKERKMNVEMLESLLRDTSVKIFQAGGVDSPVVTKRRSRMCVGVKASHKHLVPGGIVLSSSGSGVTYFMEPRDAVKLNNTEVKLSGDERAEELAVLGLLTSRIAESRMKIRHLMGKILELDLACARGSYALWINGVRPAFSDRDSSSESDPSGAYSVFIEGIQHPLLLEQSLGTVEELSTEATEVGKEQLSEDHPVPSMPVPLDMHVKNNTRIVVISGPNTGGKTATMKTLGLASLMSKAGMFFPAKGRPRLPWFDQVLADIGDHQSLENSLSTFSGNISRLRKIAQVVSTDSLVLIDEIGSGTDPSEGVSLSTSILKYLASRLNLAVVTTHYADLSRLKAVDDRFENAAMEFCLKTLKPTYRVLWGSTGNSNALSIAKSIGFDQKVLDRAQEWVEKLLPDKQKERQGLLYGSLLDERNLLESQANEVASVLSEVEDLYNEIRLEADELDSRVAALKAKESQKVQQELKSVKSQMDLLIKNFEVQLKNSKLEQYNSIMRKAESATASLAAAHQPTEFAVSDDENKSSYVPQIGDKVYVEGLGGGSMATVVEILSEDGSCMVQYGKIKVRAKNNKMKLAQRDTKETSASSSAQGKGRAQKRSPAGTAATGSVSFAPAVQTSRNTVDLRGRRVGEASHELEMAIDECRPYQVLFVVHGMGTGAVKECALDVLRSHPRVVRIEDESPLNYGCTVAYIE</sequence>
<reference evidence="10" key="2">
    <citation type="submission" date="2018-10" db="UniProtKB">
        <authorList>
            <consortium name="EnsemblPlants"/>
        </authorList>
    </citation>
    <scope>IDENTIFICATION</scope>
</reference>
<dbReference type="Gramene" id="TraesNOR2A03G00818700.1">
    <property type="protein sequence ID" value="TraesNOR2A03G00818700.1"/>
    <property type="gene ID" value="TraesNOR2A03G00818700"/>
</dbReference>
<dbReference type="PROSITE" id="PS50828">
    <property type="entry name" value="SMR"/>
    <property type="match status" value="1"/>
</dbReference>
<dbReference type="GO" id="GO:0004519">
    <property type="term" value="F:endonuclease activity"/>
    <property type="evidence" value="ECO:0007669"/>
    <property type="project" value="UniProtKB-KW"/>
</dbReference>
<dbReference type="Pfam" id="PF01713">
    <property type="entry name" value="Smr"/>
    <property type="match status" value="1"/>
</dbReference>
<evidence type="ECO:0000256" key="5">
    <source>
        <dbReference type="ARBA" id="ARBA00022884"/>
    </source>
</evidence>
<dbReference type="SMR" id="A0A3B6B9H3"/>
<dbReference type="Gramene" id="TraesCS2A03G1299100.1">
    <property type="protein sequence ID" value="TraesCS2A03G1299100.1.CDS"/>
    <property type="gene ID" value="TraesCS2A03G1299100"/>
</dbReference>
<dbReference type="SMART" id="SM00534">
    <property type="entry name" value="MUTSac"/>
    <property type="match status" value="1"/>
</dbReference>
<dbReference type="GO" id="GO:0016887">
    <property type="term" value="F:ATP hydrolysis activity"/>
    <property type="evidence" value="ECO:0007669"/>
    <property type="project" value="InterPro"/>
</dbReference>
<keyword evidence="4" id="KW-0067">ATP-binding</keyword>
<evidence type="ECO:0000259" key="9">
    <source>
        <dbReference type="PROSITE" id="PS50828"/>
    </source>
</evidence>
<dbReference type="STRING" id="4565.A0A3B6B9H3"/>
<feature type="region of interest" description="Disordered" evidence="8">
    <location>
        <begin position="34"/>
        <end position="59"/>
    </location>
</feature>
<reference evidence="10" key="1">
    <citation type="submission" date="2018-08" db="EMBL/GenBank/DDBJ databases">
        <authorList>
            <person name="Rossello M."/>
        </authorList>
    </citation>
    <scope>NUCLEOTIDE SEQUENCE [LARGE SCALE GENOMIC DNA]</scope>
    <source>
        <strain evidence="10">cv. Chinese Spring</strain>
    </source>
</reference>
<dbReference type="Pfam" id="PF00488">
    <property type="entry name" value="MutS_V"/>
    <property type="match status" value="1"/>
</dbReference>
<dbReference type="InterPro" id="IPR045076">
    <property type="entry name" value="MutS"/>
</dbReference>
<dbReference type="GO" id="GO:0005524">
    <property type="term" value="F:ATP binding"/>
    <property type="evidence" value="ECO:0007669"/>
    <property type="project" value="UniProtKB-KW"/>
</dbReference>